<name>X1P8I2_9ZZZZ</name>
<dbReference type="AlphaFoldDB" id="X1P8I2"/>
<accession>X1P8I2</accession>
<protein>
    <submittedName>
        <fullName evidence="1">Uncharacterized protein</fullName>
    </submittedName>
</protein>
<feature type="non-terminal residue" evidence="1">
    <location>
        <position position="95"/>
    </location>
</feature>
<gene>
    <name evidence="1" type="ORF">S06H3_51742</name>
</gene>
<evidence type="ECO:0000313" key="1">
    <source>
        <dbReference type="EMBL" id="GAI38761.1"/>
    </source>
</evidence>
<reference evidence="1" key="1">
    <citation type="journal article" date="2014" name="Front. Microbiol.">
        <title>High frequency of phylogenetically diverse reductive dehalogenase-homologous genes in deep subseafloor sedimentary metagenomes.</title>
        <authorList>
            <person name="Kawai M."/>
            <person name="Futagami T."/>
            <person name="Toyoda A."/>
            <person name="Takaki Y."/>
            <person name="Nishi S."/>
            <person name="Hori S."/>
            <person name="Arai W."/>
            <person name="Tsubouchi T."/>
            <person name="Morono Y."/>
            <person name="Uchiyama I."/>
            <person name="Ito T."/>
            <person name="Fujiyama A."/>
            <person name="Inagaki F."/>
            <person name="Takami H."/>
        </authorList>
    </citation>
    <scope>NUCLEOTIDE SEQUENCE</scope>
    <source>
        <strain evidence="1">Expedition CK06-06</strain>
    </source>
</reference>
<sequence length="95" mass="11530">MKNSNKKIKHIIVSPGREEAEKYDYIALRQQATEYLYQKSHYYAIKKFDAQIIHLERYGFKKLGKSYTISQQKWKKLTEESKEKIKKHFRIRFSA</sequence>
<proteinExistence type="predicted"/>
<dbReference type="EMBL" id="BARV01032855">
    <property type="protein sequence ID" value="GAI38761.1"/>
    <property type="molecule type" value="Genomic_DNA"/>
</dbReference>
<organism evidence="1">
    <name type="scientific">marine sediment metagenome</name>
    <dbReference type="NCBI Taxonomy" id="412755"/>
    <lineage>
        <taxon>unclassified sequences</taxon>
        <taxon>metagenomes</taxon>
        <taxon>ecological metagenomes</taxon>
    </lineage>
</organism>
<comment type="caution">
    <text evidence="1">The sequence shown here is derived from an EMBL/GenBank/DDBJ whole genome shotgun (WGS) entry which is preliminary data.</text>
</comment>